<evidence type="ECO:0000313" key="3">
    <source>
        <dbReference type="Proteomes" id="UP001212823"/>
    </source>
</evidence>
<dbReference type="SUPFAM" id="SSF142764">
    <property type="entry name" value="YgbK-like"/>
    <property type="match status" value="1"/>
</dbReference>
<evidence type="ECO:0000259" key="1">
    <source>
        <dbReference type="Pfam" id="PF17042"/>
    </source>
</evidence>
<comment type="caution">
    <text evidence="2">The sequence shown here is derived from an EMBL/GenBank/DDBJ whole genome shotgun (WGS) entry which is preliminary data.</text>
</comment>
<dbReference type="InterPro" id="IPR031475">
    <property type="entry name" value="NBD_C"/>
</dbReference>
<organism evidence="2 3">
    <name type="scientific">Agathobacter rectalis</name>
    <dbReference type="NCBI Taxonomy" id="39491"/>
    <lineage>
        <taxon>Bacteria</taxon>
        <taxon>Bacillati</taxon>
        <taxon>Bacillota</taxon>
        <taxon>Clostridia</taxon>
        <taxon>Lachnospirales</taxon>
        <taxon>Lachnospiraceae</taxon>
        <taxon>Agathobacter</taxon>
    </lineage>
</organism>
<dbReference type="Pfam" id="PF17042">
    <property type="entry name" value="NBD_C"/>
    <property type="match status" value="1"/>
</dbReference>
<dbReference type="Proteomes" id="UP001212823">
    <property type="component" value="Unassembled WGS sequence"/>
</dbReference>
<feature type="non-terminal residue" evidence="2">
    <location>
        <position position="1"/>
    </location>
</feature>
<dbReference type="EMBL" id="JAQLYE010000058">
    <property type="protein sequence ID" value="MDB8019403.1"/>
    <property type="molecule type" value="Genomic_DNA"/>
</dbReference>
<dbReference type="RefSeq" id="WP_306791101.1">
    <property type="nucleotide sequence ID" value="NZ_JAQLYE010000058.1"/>
</dbReference>
<evidence type="ECO:0000313" key="2">
    <source>
        <dbReference type="EMBL" id="MDB8019403.1"/>
    </source>
</evidence>
<proteinExistence type="predicted"/>
<sequence>KALNDIKSDERIVICDVEKHKDIEERLDELQEKDELCIIAGCAALAEALADKLRFDAAKPQSYRKSENFLVECGSLNMITQNQLDYAEEHGFSRIHMTVEQKLQKDYYSTQEGLEFLHKMQEECEKDRCLIIDSIDREEDKKGFMEANKLTMNDVRALIPTAHGHIADYLAANKQDTTILMTGGDTLMGYMKLIGCTQITPVCEIEQGVVVSNLKNHGFVQQIISKSGGFGTKDVLVKIADKILNQK</sequence>
<dbReference type="AlphaFoldDB" id="A0AAP3Q628"/>
<accession>A0AAP3Q628</accession>
<dbReference type="InterPro" id="IPR042213">
    <property type="entry name" value="NBD_C_sf"/>
</dbReference>
<gene>
    <name evidence="2" type="ORF">PNE45_15465</name>
</gene>
<protein>
    <submittedName>
        <fullName evidence="2">Nucleotide-binding domain containing protein</fullName>
    </submittedName>
</protein>
<dbReference type="Gene3D" id="3.40.980.20">
    <property type="entry name" value="Four-carbon acid sugar kinase, nucleotide binding domain"/>
    <property type="match status" value="1"/>
</dbReference>
<feature type="domain" description="Four-carbon acid sugar kinase nucleotide binding" evidence="1">
    <location>
        <begin position="71"/>
        <end position="236"/>
    </location>
</feature>
<name>A0AAP3Q628_9FIRM</name>
<reference evidence="2" key="1">
    <citation type="submission" date="2023-01" db="EMBL/GenBank/DDBJ databases">
        <title>Human gut microbiome strain richness.</title>
        <authorList>
            <person name="Chen-Liaw A."/>
        </authorList>
    </citation>
    <scope>NUCLEOTIDE SEQUENCE</scope>
    <source>
        <strain evidence="2">1001283st1_D2_1001283B150209_150212</strain>
    </source>
</reference>